<keyword evidence="4" id="KW-0804">Transcription</keyword>
<organism evidence="6 7">
    <name type="scientific">Microbulbifer celer</name>
    <dbReference type="NCBI Taxonomy" id="435905"/>
    <lineage>
        <taxon>Bacteria</taxon>
        <taxon>Pseudomonadati</taxon>
        <taxon>Pseudomonadota</taxon>
        <taxon>Gammaproteobacteria</taxon>
        <taxon>Cellvibrionales</taxon>
        <taxon>Microbulbiferaceae</taxon>
        <taxon>Microbulbifer</taxon>
    </lineage>
</organism>
<evidence type="ECO:0000259" key="5">
    <source>
        <dbReference type="PROSITE" id="PS50932"/>
    </source>
</evidence>
<dbReference type="PANTHER" id="PTHR30146:SF151">
    <property type="entry name" value="HTH-TYPE TRANSCRIPTIONAL REPRESSOR CYTR"/>
    <property type="match status" value="1"/>
</dbReference>
<evidence type="ECO:0000256" key="4">
    <source>
        <dbReference type="ARBA" id="ARBA00023163"/>
    </source>
</evidence>
<dbReference type="EMBL" id="JBHTLR010000008">
    <property type="protein sequence ID" value="MFD1217122.1"/>
    <property type="molecule type" value="Genomic_DNA"/>
</dbReference>
<dbReference type="SUPFAM" id="SSF53822">
    <property type="entry name" value="Periplasmic binding protein-like I"/>
    <property type="match status" value="1"/>
</dbReference>
<evidence type="ECO:0000313" key="7">
    <source>
        <dbReference type="Proteomes" id="UP001597264"/>
    </source>
</evidence>
<dbReference type="RefSeq" id="WP_230437293.1">
    <property type="nucleotide sequence ID" value="NZ_CP087715.1"/>
</dbReference>
<evidence type="ECO:0000256" key="2">
    <source>
        <dbReference type="ARBA" id="ARBA00023015"/>
    </source>
</evidence>
<gene>
    <name evidence="6" type="ORF">ACFQ2X_10945</name>
</gene>
<dbReference type="PROSITE" id="PS50932">
    <property type="entry name" value="HTH_LACI_2"/>
    <property type="match status" value="1"/>
</dbReference>
<dbReference type="CDD" id="cd01392">
    <property type="entry name" value="HTH_LacI"/>
    <property type="match status" value="1"/>
</dbReference>
<keyword evidence="1" id="KW-0678">Repressor</keyword>
<evidence type="ECO:0000313" key="6">
    <source>
        <dbReference type="EMBL" id="MFD1217122.1"/>
    </source>
</evidence>
<dbReference type="SMART" id="SM00354">
    <property type="entry name" value="HTH_LACI"/>
    <property type="match status" value="1"/>
</dbReference>
<protein>
    <submittedName>
        <fullName evidence="6">LacI family DNA-binding transcriptional regulator</fullName>
    </submittedName>
</protein>
<keyword evidence="2" id="KW-0805">Transcription regulation</keyword>
<feature type="domain" description="HTH lacI-type" evidence="5">
    <location>
        <begin position="1"/>
        <end position="55"/>
    </location>
</feature>
<proteinExistence type="predicted"/>
<name>A0ABW3U8D1_9GAMM</name>
<reference evidence="7" key="1">
    <citation type="journal article" date="2019" name="Int. J. Syst. Evol. Microbiol.">
        <title>The Global Catalogue of Microorganisms (GCM) 10K type strain sequencing project: providing services to taxonomists for standard genome sequencing and annotation.</title>
        <authorList>
            <consortium name="The Broad Institute Genomics Platform"/>
            <consortium name="The Broad Institute Genome Sequencing Center for Infectious Disease"/>
            <person name="Wu L."/>
            <person name="Ma J."/>
        </authorList>
    </citation>
    <scope>NUCLEOTIDE SEQUENCE [LARGE SCALE GENOMIC DNA]</scope>
    <source>
        <strain evidence="7">CCUG 54356</strain>
    </source>
</reference>
<dbReference type="Pfam" id="PF13377">
    <property type="entry name" value="Peripla_BP_3"/>
    <property type="match status" value="1"/>
</dbReference>
<dbReference type="GO" id="GO:0003677">
    <property type="term" value="F:DNA binding"/>
    <property type="evidence" value="ECO:0007669"/>
    <property type="project" value="UniProtKB-KW"/>
</dbReference>
<evidence type="ECO:0000256" key="1">
    <source>
        <dbReference type="ARBA" id="ARBA00022491"/>
    </source>
</evidence>
<dbReference type="InterPro" id="IPR046335">
    <property type="entry name" value="LacI/GalR-like_sensor"/>
</dbReference>
<dbReference type="CDD" id="cd06284">
    <property type="entry name" value="PBP1_LacI-like"/>
    <property type="match status" value="1"/>
</dbReference>
<dbReference type="InterPro" id="IPR028082">
    <property type="entry name" value="Peripla_BP_I"/>
</dbReference>
<keyword evidence="3 6" id="KW-0238">DNA-binding</keyword>
<dbReference type="Gene3D" id="1.10.260.40">
    <property type="entry name" value="lambda repressor-like DNA-binding domains"/>
    <property type="match status" value="1"/>
</dbReference>
<sequence>MSIKKVARIAGVSTATVSRYLNSPEQVKENTRSKVQSAIDEVGYAPNALARNFRRGKTSLVVVVLPQVGDPFLDNVMRGIWRVADEQGYSILIRDTQSNSHDFDEFTEMVFSKQADGILLLASISPFSEPEAKRSREKAHPPLVLGLESVTTELNHFPSVRVDNVAAAADGTQYLIQLGHERIGFIAGKPDSLLTHDREKGYRKAMRKAKLKVENGWVVEGEQTIDGARRATRRLLAHKQRPTAIFCANDEMALGTVHEIKNAGLRVPEDISVVGFDDIRYAEVMDPPLTTIAQPAEEIGERTMRRLVQAIDGGALDKDTDTSPEIVPHKLIVRKSTGNAPR</sequence>
<dbReference type="Proteomes" id="UP001597264">
    <property type="component" value="Unassembled WGS sequence"/>
</dbReference>
<comment type="caution">
    <text evidence="6">The sequence shown here is derived from an EMBL/GenBank/DDBJ whole genome shotgun (WGS) entry which is preliminary data.</text>
</comment>
<dbReference type="InterPro" id="IPR010982">
    <property type="entry name" value="Lambda_DNA-bd_dom_sf"/>
</dbReference>
<dbReference type="PANTHER" id="PTHR30146">
    <property type="entry name" value="LACI-RELATED TRANSCRIPTIONAL REPRESSOR"/>
    <property type="match status" value="1"/>
</dbReference>
<dbReference type="InterPro" id="IPR000843">
    <property type="entry name" value="HTH_LacI"/>
</dbReference>
<accession>A0ABW3U8D1</accession>
<dbReference type="Pfam" id="PF00356">
    <property type="entry name" value="LacI"/>
    <property type="match status" value="1"/>
</dbReference>
<keyword evidence="7" id="KW-1185">Reference proteome</keyword>
<dbReference type="SUPFAM" id="SSF47413">
    <property type="entry name" value="lambda repressor-like DNA-binding domains"/>
    <property type="match status" value="1"/>
</dbReference>
<evidence type="ECO:0000256" key="3">
    <source>
        <dbReference type="ARBA" id="ARBA00023125"/>
    </source>
</evidence>
<dbReference type="Gene3D" id="3.40.50.2300">
    <property type="match status" value="2"/>
</dbReference>